<feature type="signal peptide" evidence="3">
    <location>
        <begin position="1"/>
        <end position="20"/>
    </location>
</feature>
<feature type="compositionally biased region" description="Low complexity" evidence="1">
    <location>
        <begin position="171"/>
        <end position="186"/>
    </location>
</feature>
<evidence type="ECO:0000256" key="2">
    <source>
        <dbReference type="SAM" id="Phobius"/>
    </source>
</evidence>
<proteinExistence type="predicted"/>
<gene>
    <name evidence="4" type="ORF">L211DRAFT_868460</name>
</gene>
<dbReference type="AlphaFoldDB" id="A0A3N4LQV7"/>
<keyword evidence="2" id="KW-0812">Transmembrane</keyword>
<dbReference type="OrthoDB" id="10469753at2759"/>
<evidence type="ECO:0000256" key="3">
    <source>
        <dbReference type="SAM" id="SignalP"/>
    </source>
</evidence>
<dbReference type="EMBL" id="ML121544">
    <property type="protein sequence ID" value="RPB23909.1"/>
    <property type="molecule type" value="Genomic_DNA"/>
</dbReference>
<keyword evidence="3" id="KW-0732">Signal</keyword>
<feature type="transmembrane region" description="Helical" evidence="2">
    <location>
        <begin position="111"/>
        <end position="136"/>
    </location>
</feature>
<dbReference type="InParanoid" id="A0A3N4LQV7"/>
<feature type="chain" id="PRO_5018122455" evidence="3">
    <location>
        <begin position="21"/>
        <end position="223"/>
    </location>
</feature>
<dbReference type="Proteomes" id="UP000267821">
    <property type="component" value="Unassembled WGS sequence"/>
</dbReference>
<reference evidence="4 5" key="1">
    <citation type="journal article" date="2018" name="Nat. Ecol. Evol.">
        <title>Pezizomycetes genomes reveal the molecular basis of ectomycorrhizal truffle lifestyle.</title>
        <authorList>
            <person name="Murat C."/>
            <person name="Payen T."/>
            <person name="Noel B."/>
            <person name="Kuo A."/>
            <person name="Morin E."/>
            <person name="Chen J."/>
            <person name="Kohler A."/>
            <person name="Krizsan K."/>
            <person name="Balestrini R."/>
            <person name="Da Silva C."/>
            <person name="Montanini B."/>
            <person name="Hainaut M."/>
            <person name="Levati E."/>
            <person name="Barry K.W."/>
            <person name="Belfiori B."/>
            <person name="Cichocki N."/>
            <person name="Clum A."/>
            <person name="Dockter R.B."/>
            <person name="Fauchery L."/>
            <person name="Guy J."/>
            <person name="Iotti M."/>
            <person name="Le Tacon F."/>
            <person name="Lindquist E.A."/>
            <person name="Lipzen A."/>
            <person name="Malagnac F."/>
            <person name="Mello A."/>
            <person name="Molinier V."/>
            <person name="Miyauchi S."/>
            <person name="Poulain J."/>
            <person name="Riccioni C."/>
            <person name="Rubini A."/>
            <person name="Sitrit Y."/>
            <person name="Splivallo R."/>
            <person name="Traeger S."/>
            <person name="Wang M."/>
            <person name="Zifcakova L."/>
            <person name="Wipf D."/>
            <person name="Zambonelli A."/>
            <person name="Paolocci F."/>
            <person name="Nowrousian M."/>
            <person name="Ottonello S."/>
            <person name="Baldrian P."/>
            <person name="Spatafora J.W."/>
            <person name="Henrissat B."/>
            <person name="Nagy L.G."/>
            <person name="Aury J.M."/>
            <person name="Wincker P."/>
            <person name="Grigoriev I.V."/>
            <person name="Bonfante P."/>
            <person name="Martin F.M."/>
        </authorList>
    </citation>
    <scope>NUCLEOTIDE SEQUENCE [LARGE SCALE GENOMIC DNA]</scope>
    <source>
        <strain evidence="4 5">ATCC MYA-4762</strain>
    </source>
</reference>
<feature type="compositionally biased region" description="Pro residues" evidence="1">
    <location>
        <begin position="187"/>
        <end position="202"/>
    </location>
</feature>
<keyword evidence="2" id="KW-0472">Membrane</keyword>
<evidence type="ECO:0000256" key="1">
    <source>
        <dbReference type="SAM" id="MobiDB-lite"/>
    </source>
</evidence>
<evidence type="ECO:0000313" key="5">
    <source>
        <dbReference type="Proteomes" id="UP000267821"/>
    </source>
</evidence>
<keyword evidence="5" id="KW-1185">Reference proteome</keyword>
<keyword evidence="2" id="KW-1133">Transmembrane helix</keyword>
<feature type="region of interest" description="Disordered" evidence="1">
    <location>
        <begin position="171"/>
        <end position="223"/>
    </location>
</feature>
<organism evidence="4 5">
    <name type="scientific">Terfezia boudieri ATCC MYA-4762</name>
    <dbReference type="NCBI Taxonomy" id="1051890"/>
    <lineage>
        <taxon>Eukaryota</taxon>
        <taxon>Fungi</taxon>
        <taxon>Dikarya</taxon>
        <taxon>Ascomycota</taxon>
        <taxon>Pezizomycotina</taxon>
        <taxon>Pezizomycetes</taxon>
        <taxon>Pezizales</taxon>
        <taxon>Pezizaceae</taxon>
        <taxon>Terfezia</taxon>
    </lineage>
</organism>
<name>A0A3N4LQV7_9PEZI</name>
<evidence type="ECO:0000313" key="4">
    <source>
        <dbReference type="EMBL" id="RPB23909.1"/>
    </source>
</evidence>
<feature type="compositionally biased region" description="Pro residues" evidence="1">
    <location>
        <begin position="212"/>
        <end position="223"/>
    </location>
</feature>
<accession>A0A3N4LQV7</accession>
<sequence length="223" mass="24420">MKLLHFIPTILLLGGSMVAAHQPMDTSNSIMERDIHSIAASFGEIDTSFSPRAHQPRSIFQKRDICDSSATNICQQTGFLVYCCPRDYTCFYSDGWRCDPNILGLTRGQKIGIGIGVTVAFFVLCTVGFAIFFCCCRKVVRAASNSNTQGVYPPQQPVMYGHTADNTGYYPQQGGSGYEQYGQQQQYPPPQPPPPPPAPSSPYPQSTGPVPYQQPPPSQGGYH</sequence>
<protein>
    <submittedName>
        <fullName evidence="4">Uncharacterized protein</fullName>
    </submittedName>
</protein>